<dbReference type="EMBL" id="JAYWIO010000008">
    <property type="protein sequence ID" value="KAK7244452.1"/>
    <property type="molecule type" value="Genomic_DNA"/>
</dbReference>
<feature type="compositionally biased region" description="Basic and acidic residues" evidence="1">
    <location>
        <begin position="89"/>
        <end position="107"/>
    </location>
</feature>
<feature type="region of interest" description="Disordered" evidence="1">
    <location>
        <begin position="89"/>
        <end position="121"/>
    </location>
</feature>
<keyword evidence="3" id="KW-1185">Reference proteome</keyword>
<sequence>MCRSSLPHGIRYWSWMTKTKQIVLILKFQNSYVRDLSLDISRRASTTKFTALPRCSARTTSASSTTSTATIPCNPSPFFLHQQSMLHPTWDREQERERERERSEAENHPPLPRQSMAPRTPVPPVIVKAYGDAKWMTFMDAIVVVKGRVEDVRSSVEELRTKSKNMLQLYLYSFL</sequence>
<evidence type="ECO:0000313" key="2">
    <source>
        <dbReference type="EMBL" id="KAK7244452.1"/>
    </source>
</evidence>
<organism evidence="2 3">
    <name type="scientific">Crotalaria pallida</name>
    <name type="common">Smooth rattlebox</name>
    <name type="synonym">Crotalaria striata</name>
    <dbReference type="NCBI Taxonomy" id="3830"/>
    <lineage>
        <taxon>Eukaryota</taxon>
        <taxon>Viridiplantae</taxon>
        <taxon>Streptophyta</taxon>
        <taxon>Embryophyta</taxon>
        <taxon>Tracheophyta</taxon>
        <taxon>Spermatophyta</taxon>
        <taxon>Magnoliopsida</taxon>
        <taxon>eudicotyledons</taxon>
        <taxon>Gunneridae</taxon>
        <taxon>Pentapetalae</taxon>
        <taxon>rosids</taxon>
        <taxon>fabids</taxon>
        <taxon>Fabales</taxon>
        <taxon>Fabaceae</taxon>
        <taxon>Papilionoideae</taxon>
        <taxon>50 kb inversion clade</taxon>
        <taxon>genistoids sensu lato</taxon>
        <taxon>core genistoids</taxon>
        <taxon>Crotalarieae</taxon>
        <taxon>Crotalaria</taxon>
    </lineage>
</organism>
<evidence type="ECO:0000313" key="3">
    <source>
        <dbReference type="Proteomes" id="UP001372338"/>
    </source>
</evidence>
<comment type="caution">
    <text evidence="2">The sequence shown here is derived from an EMBL/GenBank/DDBJ whole genome shotgun (WGS) entry which is preliminary data.</text>
</comment>
<accession>A0AAN9E3C5</accession>
<proteinExistence type="predicted"/>
<dbReference type="Proteomes" id="UP001372338">
    <property type="component" value="Unassembled WGS sequence"/>
</dbReference>
<protein>
    <submittedName>
        <fullName evidence="2">Uncharacterized protein</fullName>
    </submittedName>
</protein>
<reference evidence="2 3" key="1">
    <citation type="submission" date="2024-01" db="EMBL/GenBank/DDBJ databases">
        <title>The genomes of 5 underutilized Papilionoideae crops provide insights into root nodulation and disease resistanc.</title>
        <authorList>
            <person name="Yuan L."/>
        </authorList>
    </citation>
    <scope>NUCLEOTIDE SEQUENCE [LARGE SCALE GENOMIC DNA]</scope>
    <source>
        <strain evidence="2">ZHUSHIDOU_FW_LH</strain>
        <tissue evidence="2">Leaf</tissue>
    </source>
</reference>
<evidence type="ECO:0000256" key="1">
    <source>
        <dbReference type="SAM" id="MobiDB-lite"/>
    </source>
</evidence>
<name>A0AAN9E3C5_CROPI</name>
<dbReference type="AlphaFoldDB" id="A0AAN9E3C5"/>
<gene>
    <name evidence="2" type="ORF">RIF29_39274</name>
</gene>